<protein>
    <submittedName>
        <fullName evidence="3">Phage protein (TIGR02220 family)</fullName>
    </submittedName>
</protein>
<organism evidence="3 4">
    <name type="scientific">Eubacterium multiforme</name>
    <dbReference type="NCBI Taxonomy" id="83339"/>
    <lineage>
        <taxon>Bacteria</taxon>
        <taxon>Bacillati</taxon>
        <taxon>Bacillota</taxon>
        <taxon>Clostridia</taxon>
        <taxon>Eubacteriales</taxon>
        <taxon>Eubacteriaceae</taxon>
        <taxon>Eubacterium</taxon>
    </lineage>
</organism>
<dbReference type="EMBL" id="JAUSUF010000012">
    <property type="protein sequence ID" value="MDQ0150700.1"/>
    <property type="molecule type" value="Genomic_DNA"/>
</dbReference>
<evidence type="ECO:0000313" key="4">
    <source>
        <dbReference type="Proteomes" id="UP001228504"/>
    </source>
</evidence>
<dbReference type="RefSeq" id="WP_307487428.1">
    <property type="nucleotide sequence ID" value="NZ_JAUSUF010000012.1"/>
</dbReference>
<evidence type="ECO:0000256" key="1">
    <source>
        <dbReference type="SAM" id="MobiDB-lite"/>
    </source>
</evidence>
<feature type="compositionally biased region" description="Basic and acidic residues" evidence="1">
    <location>
        <begin position="242"/>
        <end position="260"/>
    </location>
</feature>
<feature type="compositionally biased region" description="Polar residues" evidence="1">
    <location>
        <begin position="231"/>
        <end position="241"/>
    </location>
</feature>
<accession>A0ABT9UWL4</accession>
<dbReference type="Proteomes" id="UP001228504">
    <property type="component" value="Unassembled WGS sequence"/>
</dbReference>
<evidence type="ECO:0000313" key="3">
    <source>
        <dbReference type="EMBL" id="MDQ0150700.1"/>
    </source>
</evidence>
<name>A0ABT9UWL4_9FIRM</name>
<sequence>MKYTILGFQQEKLLEFGLDTNDALILSTIRDMYSSKSVEYKIINNDRFIWINQSYLLNQIPIIGVKRNLKRKLKQYEELGLIEKKMEYKKGELKGKFSYINLTNKFDVLTEYLPWDKMSQGLGQNVPRVGTKCPNKDSSIKDTSNIDINIYSRVIEYLNLKANTRYKFTTKKTQSLIKARIEEGFTEEDFKIVIDKKVSTWINTEMSQYLRPETLFGNKFEGYLNEKEGVSNGNRFSNNKQGNREYKKSVQGEERRPSSF</sequence>
<reference evidence="3 4" key="1">
    <citation type="submission" date="2023-07" db="EMBL/GenBank/DDBJ databases">
        <title>Genomic Encyclopedia of Type Strains, Phase IV (KMG-IV): sequencing the most valuable type-strain genomes for metagenomic binning, comparative biology and taxonomic classification.</title>
        <authorList>
            <person name="Goeker M."/>
        </authorList>
    </citation>
    <scope>NUCLEOTIDE SEQUENCE [LARGE SCALE GENOMIC DNA]</scope>
    <source>
        <strain evidence="3 4">DSM 20694</strain>
    </source>
</reference>
<dbReference type="NCBIfam" id="TIGR02220">
    <property type="entry name" value="phg_TIGR02220"/>
    <property type="match status" value="1"/>
</dbReference>
<proteinExistence type="predicted"/>
<feature type="region of interest" description="Disordered" evidence="1">
    <location>
        <begin position="228"/>
        <end position="260"/>
    </location>
</feature>
<feature type="domain" description="Phage conserved hypothetical protein C-terminal" evidence="2">
    <location>
        <begin position="154"/>
        <end position="225"/>
    </location>
</feature>
<evidence type="ECO:0000259" key="2">
    <source>
        <dbReference type="Pfam" id="PF09524"/>
    </source>
</evidence>
<dbReference type="InterPro" id="IPR011741">
    <property type="entry name" value="Phg_2220_C"/>
</dbReference>
<comment type="caution">
    <text evidence="3">The sequence shown here is derived from an EMBL/GenBank/DDBJ whole genome shotgun (WGS) entry which is preliminary data.</text>
</comment>
<gene>
    <name evidence="3" type="ORF">J2S18_002670</name>
</gene>
<keyword evidence="4" id="KW-1185">Reference proteome</keyword>
<dbReference type="Pfam" id="PF09524">
    <property type="entry name" value="Phg_2220_C"/>
    <property type="match status" value="1"/>
</dbReference>